<organism evidence="7 8">
    <name type="scientific">Candidatus Sungbacteria bacterium RIFCSPLOWO2_12_FULL_41_11</name>
    <dbReference type="NCBI Taxonomy" id="1802286"/>
    <lineage>
        <taxon>Bacteria</taxon>
        <taxon>Candidatus Sungiibacteriota</taxon>
    </lineage>
</organism>
<dbReference type="GO" id="GO:0071555">
    <property type="term" value="P:cell wall organization"/>
    <property type="evidence" value="ECO:0007669"/>
    <property type="project" value="UniProtKB-KW"/>
</dbReference>
<dbReference type="SUPFAM" id="SSF55729">
    <property type="entry name" value="Acyl-CoA N-acyltransferases (Nat)"/>
    <property type="match status" value="2"/>
</dbReference>
<dbReference type="AlphaFoldDB" id="A0A1G2LRK6"/>
<evidence type="ECO:0000313" key="7">
    <source>
        <dbReference type="EMBL" id="OHA14173.1"/>
    </source>
</evidence>
<proteinExistence type="inferred from homology"/>
<dbReference type="InterPro" id="IPR016181">
    <property type="entry name" value="Acyl_CoA_acyltransferase"/>
</dbReference>
<comment type="similarity">
    <text evidence="1">Belongs to the FemABX family.</text>
</comment>
<keyword evidence="4" id="KW-0573">Peptidoglycan synthesis</keyword>
<evidence type="ECO:0000256" key="2">
    <source>
        <dbReference type="ARBA" id="ARBA00022679"/>
    </source>
</evidence>
<reference evidence="7 8" key="1">
    <citation type="journal article" date="2016" name="Nat. Commun.">
        <title>Thousands of microbial genomes shed light on interconnected biogeochemical processes in an aquifer system.</title>
        <authorList>
            <person name="Anantharaman K."/>
            <person name="Brown C.T."/>
            <person name="Hug L.A."/>
            <person name="Sharon I."/>
            <person name="Castelle C.J."/>
            <person name="Probst A.J."/>
            <person name="Thomas B.C."/>
            <person name="Singh A."/>
            <person name="Wilkins M.J."/>
            <person name="Karaoz U."/>
            <person name="Brodie E.L."/>
            <person name="Williams K.H."/>
            <person name="Hubbard S.S."/>
            <person name="Banfield J.F."/>
        </authorList>
    </citation>
    <scope>NUCLEOTIDE SEQUENCE [LARGE SCALE GENOMIC DNA]</scope>
</reference>
<dbReference type="Proteomes" id="UP000177171">
    <property type="component" value="Unassembled WGS sequence"/>
</dbReference>
<evidence type="ECO:0000313" key="8">
    <source>
        <dbReference type="Proteomes" id="UP000177171"/>
    </source>
</evidence>
<dbReference type="PROSITE" id="PS51191">
    <property type="entry name" value="FEMABX"/>
    <property type="match status" value="1"/>
</dbReference>
<name>A0A1G2LRK6_9BACT</name>
<dbReference type="PANTHER" id="PTHR36174">
    <property type="entry name" value="LIPID II:GLYCINE GLYCYLTRANSFERASE"/>
    <property type="match status" value="1"/>
</dbReference>
<sequence length="302" mass="35820">MQEFANSKPNITHSFLQSYEWEKLQEALGRKNWRIEGHLVIQHDLPQGFNYLYAPHLPHLTDQFLHQIRNIALQEKSLFLKIDPHGKTEEWEMDIRGWQFSDFLQPQKTIILDLTKTENELLKEMHPKTRYNVHLAEKHGVNVFKCKTHDIKEHLDMFWDLLTETAGRDVFHLHVKHYYQKLLTLQGQNFSNRLVVAEHRGKALAAAIINYYHDTATYLHGASASINREIMAPHLLHWKIIQDAKKDGFKKYDLWGIDEEKWPGVTRFKLGFGGQVIEYPRSIDIIFRPMWYRAYKVLRKIV</sequence>
<keyword evidence="5" id="KW-0012">Acyltransferase</keyword>
<dbReference type="InterPro" id="IPR050644">
    <property type="entry name" value="PG_Glycine_Bridge_Synth"/>
</dbReference>
<evidence type="ECO:0000256" key="4">
    <source>
        <dbReference type="ARBA" id="ARBA00022984"/>
    </source>
</evidence>
<evidence type="ECO:0000256" key="3">
    <source>
        <dbReference type="ARBA" id="ARBA00022960"/>
    </source>
</evidence>
<evidence type="ECO:0000256" key="1">
    <source>
        <dbReference type="ARBA" id="ARBA00009943"/>
    </source>
</evidence>
<gene>
    <name evidence="7" type="ORF">A3G49_02950</name>
</gene>
<evidence type="ECO:0008006" key="9">
    <source>
        <dbReference type="Google" id="ProtNLM"/>
    </source>
</evidence>
<dbReference type="GO" id="GO:0009252">
    <property type="term" value="P:peptidoglycan biosynthetic process"/>
    <property type="evidence" value="ECO:0007669"/>
    <property type="project" value="UniProtKB-KW"/>
</dbReference>
<dbReference type="GO" id="GO:0008360">
    <property type="term" value="P:regulation of cell shape"/>
    <property type="evidence" value="ECO:0007669"/>
    <property type="project" value="UniProtKB-KW"/>
</dbReference>
<keyword evidence="2" id="KW-0808">Transferase</keyword>
<dbReference type="PANTHER" id="PTHR36174:SF1">
    <property type="entry name" value="LIPID II:GLYCINE GLYCYLTRANSFERASE"/>
    <property type="match status" value="1"/>
</dbReference>
<accession>A0A1G2LRK6</accession>
<evidence type="ECO:0000256" key="5">
    <source>
        <dbReference type="ARBA" id="ARBA00023315"/>
    </source>
</evidence>
<dbReference type="EMBL" id="MHQY01000013">
    <property type="protein sequence ID" value="OHA14173.1"/>
    <property type="molecule type" value="Genomic_DNA"/>
</dbReference>
<keyword evidence="3" id="KW-0133">Cell shape</keyword>
<dbReference type="Gene3D" id="3.40.630.30">
    <property type="match status" value="1"/>
</dbReference>
<keyword evidence="6" id="KW-0961">Cell wall biogenesis/degradation</keyword>
<dbReference type="GO" id="GO:0016755">
    <property type="term" value="F:aminoacyltransferase activity"/>
    <property type="evidence" value="ECO:0007669"/>
    <property type="project" value="InterPro"/>
</dbReference>
<protein>
    <recommendedName>
        <fullName evidence="9">BioF2-like acetyltransferase domain-containing protein</fullName>
    </recommendedName>
</protein>
<evidence type="ECO:0000256" key="6">
    <source>
        <dbReference type="ARBA" id="ARBA00023316"/>
    </source>
</evidence>
<dbReference type="InterPro" id="IPR003447">
    <property type="entry name" value="FEMABX"/>
</dbReference>
<comment type="caution">
    <text evidence="7">The sequence shown here is derived from an EMBL/GenBank/DDBJ whole genome shotgun (WGS) entry which is preliminary data.</text>
</comment>
<dbReference type="Pfam" id="PF02388">
    <property type="entry name" value="FemAB"/>
    <property type="match status" value="2"/>
</dbReference>